<sequence length="228" mass="25830">MVNYILMITAELENLTNLQPQGGCDNPNVTYYLKLKCGNCGEPTPKEAWLSLNETVPLPGSRGTGHLVQKCKFCAREGNITMITGKGRPLTQADSESERYAPVMQFDCRGFEPTDFVFGSNWQAESIEGTKFDGIDLSSGDFAEYDEKGEVPVMISNLRAMFSVGKWKRMRQKLCGVARKRTTVEIWERDGFLIFSFYPCVYFILYDPIVSNLINLTEFAKKDLIQRL</sequence>
<evidence type="ECO:0000313" key="1">
    <source>
        <dbReference type="EMBL" id="KAI5647976.1"/>
    </source>
</evidence>
<reference evidence="2" key="1">
    <citation type="journal article" date="2023" name="Nat. Plants">
        <title>Single-cell RNA sequencing provides a high-resolution roadmap for understanding the multicellular compartmentation of specialized metabolism.</title>
        <authorList>
            <person name="Sun S."/>
            <person name="Shen X."/>
            <person name="Li Y."/>
            <person name="Li Y."/>
            <person name="Wang S."/>
            <person name="Li R."/>
            <person name="Zhang H."/>
            <person name="Shen G."/>
            <person name="Guo B."/>
            <person name="Wei J."/>
            <person name="Xu J."/>
            <person name="St-Pierre B."/>
            <person name="Chen S."/>
            <person name="Sun C."/>
        </authorList>
    </citation>
    <scope>NUCLEOTIDE SEQUENCE [LARGE SCALE GENOMIC DNA]</scope>
</reference>
<keyword evidence="2" id="KW-1185">Reference proteome</keyword>
<protein>
    <submittedName>
        <fullName evidence="1">Uncharacterized protein</fullName>
    </submittedName>
</protein>
<organism evidence="1 2">
    <name type="scientific">Catharanthus roseus</name>
    <name type="common">Madagascar periwinkle</name>
    <name type="synonym">Vinca rosea</name>
    <dbReference type="NCBI Taxonomy" id="4058"/>
    <lineage>
        <taxon>Eukaryota</taxon>
        <taxon>Viridiplantae</taxon>
        <taxon>Streptophyta</taxon>
        <taxon>Embryophyta</taxon>
        <taxon>Tracheophyta</taxon>
        <taxon>Spermatophyta</taxon>
        <taxon>Magnoliopsida</taxon>
        <taxon>eudicotyledons</taxon>
        <taxon>Gunneridae</taxon>
        <taxon>Pentapetalae</taxon>
        <taxon>asterids</taxon>
        <taxon>lamiids</taxon>
        <taxon>Gentianales</taxon>
        <taxon>Apocynaceae</taxon>
        <taxon>Rauvolfioideae</taxon>
        <taxon>Vinceae</taxon>
        <taxon>Catharanthinae</taxon>
        <taxon>Catharanthus</taxon>
    </lineage>
</organism>
<dbReference type="EMBL" id="CM044708">
    <property type="protein sequence ID" value="KAI5647976.1"/>
    <property type="molecule type" value="Genomic_DNA"/>
</dbReference>
<accession>A0ACB9ZJV0</accession>
<proteinExistence type="predicted"/>
<gene>
    <name evidence="1" type="ORF">M9H77_33981</name>
</gene>
<dbReference type="Proteomes" id="UP001060085">
    <property type="component" value="Linkage Group LG08"/>
</dbReference>
<name>A0ACB9ZJV0_CATRO</name>
<evidence type="ECO:0000313" key="2">
    <source>
        <dbReference type="Proteomes" id="UP001060085"/>
    </source>
</evidence>
<comment type="caution">
    <text evidence="1">The sequence shown here is derived from an EMBL/GenBank/DDBJ whole genome shotgun (WGS) entry which is preliminary data.</text>
</comment>